<evidence type="ECO:0000256" key="9">
    <source>
        <dbReference type="SAM" id="Coils"/>
    </source>
</evidence>
<dbReference type="InterPro" id="IPR051421">
    <property type="entry name" value="RNA_Proc_DNA_Dmg_Regulator"/>
</dbReference>
<feature type="compositionally biased region" description="Basic and acidic residues" evidence="10">
    <location>
        <begin position="165"/>
        <end position="184"/>
    </location>
</feature>
<dbReference type="InterPro" id="IPR053822">
    <property type="entry name" value="SDE2-like_dom"/>
</dbReference>
<keyword evidence="6" id="KW-0508">mRNA splicing</keyword>
<evidence type="ECO:0000256" key="4">
    <source>
        <dbReference type="ARBA" id="ARBA00022490"/>
    </source>
</evidence>
<evidence type="ECO:0000313" key="13">
    <source>
        <dbReference type="EMBL" id="CAG5079836.1"/>
    </source>
</evidence>
<accession>A0ABN7RK98</accession>
<sequence>MHISKFDPRVEELLSSEQVVLRADSGAIVSSTDDLEACECSILQVSFKLLGGKGGFGSLLRAIGSQIHNTTDRKSCRNLDGSRIRSKEYEKDLVEAKKRKIEKDKQLAIEREEKRAKKMETIIKTAAGEHGGKHYFEDEEYVESKEKSTAQTAESVALAAAKLRKQAEEKRRREEEERRIREQSAGDDTDSDCSSLEDEFMPVKSVVNTGPTRPIKGGSITASAKTTSHSDAMYSHLLGKNIGERKQFELNKIQDIDLMKLESIDSLMSESLDRLGELLMLRGLKSTGTIPERADRLWKVRGLSVSEYPADLVAKR</sequence>
<comment type="similarity">
    <text evidence="3">Belongs to the SDE2 family.</text>
</comment>
<evidence type="ECO:0000256" key="10">
    <source>
        <dbReference type="SAM" id="MobiDB-lite"/>
    </source>
</evidence>
<feature type="region of interest" description="Disordered" evidence="10">
    <location>
        <begin position="165"/>
        <end position="196"/>
    </location>
</feature>
<feature type="domain" description="SDE2/SF3A3 SAP" evidence="11">
    <location>
        <begin position="247"/>
        <end position="315"/>
    </location>
</feature>
<keyword evidence="14" id="KW-1185">Reference proteome</keyword>
<dbReference type="Proteomes" id="UP001158576">
    <property type="component" value="Chromosome PAR"/>
</dbReference>
<keyword evidence="7" id="KW-0539">Nucleus</keyword>
<feature type="domain" description="SDE2-like" evidence="12">
    <location>
        <begin position="51"/>
        <end position="156"/>
    </location>
</feature>
<evidence type="ECO:0000256" key="6">
    <source>
        <dbReference type="ARBA" id="ARBA00023187"/>
    </source>
</evidence>
<evidence type="ECO:0000256" key="5">
    <source>
        <dbReference type="ARBA" id="ARBA00022664"/>
    </source>
</evidence>
<feature type="compositionally biased region" description="Acidic residues" evidence="10">
    <location>
        <begin position="185"/>
        <end position="196"/>
    </location>
</feature>
<dbReference type="Pfam" id="PF22782">
    <property type="entry name" value="SDE2"/>
    <property type="match status" value="1"/>
</dbReference>
<feature type="coiled-coil region" evidence="9">
    <location>
        <begin position="79"/>
        <end position="129"/>
    </location>
</feature>
<dbReference type="PANTHER" id="PTHR12786:SF1">
    <property type="entry name" value="SPLICING REGULATOR SDE2"/>
    <property type="match status" value="1"/>
</dbReference>
<evidence type="ECO:0000256" key="2">
    <source>
        <dbReference type="ARBA" id="ARBA00004496"/>
    </source>
</evidence>
<comment type="subcellular location">
    <subcellularLocation>
        <location evidence="2">Cytoplasm</location>
    </subcellularLocation>
    <subcellularLocation>
        <location evidence="1">Nucleus</location>
    </subcellularLocation>
</comment>
<dbReference type="InterPro" id="IPR025086">
    <property type="entry name" value="SDE2/SF3A3_SAP"/>
</dbReference>
<organism evidence="13 14">
    <name type="scientific">Oikopleura dioica</name>
    <name type="common">Tunicate</name>
    <dbReference type="NCBI Taxonomy" id="34765"/>
    <lineage>
        <taxon>Eukaryota</taxon>
        <taxon>Metazoa</taxon>
        <taxon>Chordata</taxon>
        <taxon>Tunicata</taxon>
        <taxon>Appendicularia</taxon>
        <taxon>Copelata</taxon>
        <taxon>Oikopleuridae</taxon>
        <taxon>Oikopleura</taxon>
    </lineage>
</organism>
<keyword evidence="5" id="KW-0507">mRNA processing</keyword>
<dbReference type="PANTHER" id="PTHR12786">
    <property type="entry name" value="SPLICING FACTOR SF3A-RELATED"/>
    <property type="match status" value="1"/>
</dbReference>
<evidence type="ECO:0000256" key="3">
    <source>
        <dbReference type="ARBA" id="ARBA00008726"/>
    </source>
</evidence>
<dbReference type="Pfam" id="PF13297">
    <property type="entry name" value="SDE2_2C"/>
    <property type="match status" value="1"/>
</dbReference>
<keyword evidence="4" id="KW-0963">Cytoplasm</keyword>
<reference evidence="13 14" key="1">
    <citation type="submission" date="2021-04" db="EMBL/GenBank/DDBJ databases">
        <authorList>
            <person name="Bliznina A."/>
        </authorList>
    </citation>
    <scope>NUCLEOTIDE SEQUENCE [LARGE SCALE GENOMIC DNA]</scope>
</reference>
<protein>
    <submittedName>
        <fullName evidence="13">Oidioi.mRNA.OKI2018_I69.PAR.g9391.t1.cds</fullName>
    </submittedName>
</protein>
<evidence type="ECO:0000259" key="11">
    <source>
        <dbReference type="Pfam" id="PF13297"/>
    </source>
</evidence>
<evidence type="ECO:0000256" key="1">
    <source>
        <dbReference type="ARBA" id="ARBA00004123"/>
    </source>
</evidence>
<name>A0ABN7RK98_OIKDI</name>
<proteinExistence type="inferred from homology"/>
<dbReference type="EMBL" id="OU015568">
    <property type="protein sequence ID" value="CAG5079836.1"/>
    <property type="molecule type" value="Genomic_DNA"/>
</dbReference>
<evidence type="ECO:0000256" key="8">
    <source>
        <dbReference type="ARBA" id="ARBA00023306"/>
    </source>
</evidence>
<keyword evidence="9" id="KW-0175">Coiled coil</keyword>
<evidence type="ECO:0000313" key="14">
    <source>
        <dbReference type="Proteomes" id="UP001158576"/>
    </source>
</evidence>
<evidence type="ECO:0000259" key="12">
    <source>
        <dbReference type="Pfam" id="PF22782"/>
    </source>
</evidence>
<evidence type="ECO:0000256" key="7">
    <source>
        <dbReference type="ARBA" id="ARBA00023242"/>
    </source>
</evidence>
<keyword evidence="8" id="KW-0131">Cell cycle</keyword>
<gene>
    <name evidence="13" type="ORF">OKIOD_LOCUS949</name>
</gene>